<organism evidence="4 5">
    <name type="scientific">Massilia hydrophila</name>
    <dbReference type="NCBI Taxonomy" id="3044279"/>
    <lineage>
        <taxon>Bacteria</taxon>
        <taxon>Pseudomonadati</taxon>
        <taxon>Pseudomonadota</taxon>
        <taxon>Betaproteobacteria</taxon>
        <taxon>Burkholderiales</taxon>
        <taxon>Oxalobacteraceae</taxon>
        <taxon>Telluria group</taxon>
        <taxon>Massilia</taxon>
    </lineage>
</organism>
<keyword evidence="2" id="KW-1133">Transmembrane helix</keyword>
<evidence type="ECO:0000256" key="2">
    <source>
        <dbReference type="SAM" id="Phobius"/>
    </source>
</evidence>
<feature type="domain" description="TonB C-terminal" evidence="3">
    <location>
        <begin position="509"/>
        <end position="560"/>
    </location>
</feature>
<feature type="transmembrane region" description="Helical" evidence="2">
    <location>
        <begin position="20"/>
        <end position="41"/>
    </location>
</feature>
<feature type="region of interest" description="Disordered" evidence="1">
    <location>
        <begin position="397"/>
        <end position="436"/>
    </location>
</feature>
<name>A0ABS7Y9N6_9BURK</name>
<sequence length="580" mass="62691">MPRTHDSSPNDIPARRERRLVTGIIVSALLHGLLLSLQFGMPGGDGRAGGAIQVSLAPLPPAPAAPAPVPDAAPVSTPAPALPAPVPLSRPPASGMRLLDPLPPPPVLAQVPPALKPGIKDVRPRLKKRRTPATTPLIASNSEDAPFAVAPPPLPEIEPGGDADALAQDTESRPEEAERAFPAREEQVAREEAERALQLQREAARLAAAEEAQRQQRQDTLLLRQAEERLAAERAERQHQAEERERAALAQREAERLAAQVREQAAAEQRLAEQQAAEQARLARQQLDERQRADAEQQRLAALREREQALAREAQQRAAQRLAAEQARQAEEEAVQAERRLAQARERQYADELRQRQAAEEAARRLAEERARAEGLARELAEQEGRRAAAERLRAQALPGAGNPGPGGPGTPGAAGGGAGGERGPAGAGEPGSAMASRARELLRGLTLPNVAPPARPADAGGRRVLADGGERDVPLRMYVDSVRQKLERTAILGGARFSAREVRIDPLVSLILRSDGSVDDVTIVRSSGRADMDDAVRRFVQLNARYAAFPPNVAARFDIIEIRRVWRFADGLRLLEEIR</sequence>
<evidence type="ECO:0000313" key="5">
    <source>
        <dbReference type="Proteomes" id="UP001198602"/>
    </source>
</evidence>
<dbReference type="Proteomes" id="UP001198602">
    <property type="component" value="Unassembled WGS sequence"/>
</dbReference>
<dbReference type="EMBL" id="JAHYBX010000003">
    <property type="protein sequence ID" value="MCA1856412.1"/>
    <property type="molecule type" value="Genomic_DNA"/>
</dbReference>
<evidence type="ECO:0000313" key="4">
    <source>
        <dbReference type="EMBL" id="MCA1856412.1"/>
    </source>
</evidence>
<keyword evidence="2" id="KW-0472">Membrane</keyword>
<reference evidence="4 5" key="1">
    <citation type="submission" date="2021-07" db="EMBL/GenBank/DDBJ databases">
        <title>Characterization of Violacein-producing bacteria and related species.</title>
        <authorList>
            <person name="Wilson H.S."/>
            <person name="De Leon M.E."/>
        </authorList>
    </citation>
    <scope>NUCLEOTIDE SEQUENCE [LARGE SCALE GENOMIC DNA]</scope>
    <source>
        <strain evidence="4 5">HSC-2F05</strain>
    </source>
</reference>
<accession>A0ABS7Y9N6</accession>
<evidence type="ECO:0000256" key="1">
    <source>
        <dbReference type="SAM" id="MobiDB-lite"/>
    </source>
</evidence>
<protein>
    <submittedName>
        <fullName evidence="4">Energy transducer TonB</fullName>
    </submittedName>
</protein>
<keyword evidence="2" id="KW-0812">Transmembrane</keyword>
<feature type="compositionally biased region" description="Gly residues" evidence="1">
    <location>
        <begin position="402"/>
        <end position="430"/>
    </location>
</feature>
<proteinExistence type="predicted"/>
<feature type="compositionally biased region" description="Basic and acidic residues" evidence="1">
    <location>
        <begin position="231"/>
        <end position="256"/>
    </location>
</feature>
<dbReference type="SUPFAM" id="SSF74653">
    <property type="entry name" value="TolA/TonB C-terminal domain"/>
    <property type="match status" value="1"/>
</dbReference>
<dbReference type="Gene3D" id="3.30.1150.10">
    <property type="match status" value="1"/>
</dbReference>
<dbReference type="InterPro" id="IPR037682">
    <property type="entry name" value="TonB_C"/>
</dbReference>
<feature type="region of interest" description="Disordered" evidence="1">
    <location>
        <begin position="231"/>
        <end position="299"/>
    </location>
</feature>
<evidence type="ECO:0000259" key="3">
    <source>
        <dbReference type="Pfam" id="PF03544"/>
    </source>
</evidence>
<feature type="compositionally biased region" description="Low complexity" evidence="1">
    <location>
        <begin position="257"/>
        <end position="285"/>
    </location>
</feature>
<gene>
    <name evidence="4" type="ORF">LE190_10840</name>
</gene>
<dbReference type="Pfam" id="PF03544">
    <property type="entry name" value="TonB_C"/>
    <property type="match status" value="1"/>
</dbReference>
<feature type="compositionally biased region" description="Basic and acidic residues" evidence="1">
    <location>
        <begin position="286"/>
        <end position="299"/>
    </location>
</feature>
<feature type="region of interest" description="Disordered" evidence="1">
    <location>
        <begin position="127"/>
        <end position="195"/>
    </location>
</feature>
<comment type="caution">
    <text evidence="4">The sequence shown here is derived from an EMBL/GenBank/DDBJ whole genome shotgun (WGS) entry which is preliminary data.</text>
</comment>
<keyword evidence="5" id="KW-1185">Reference proteome</keyword>
<feature type="compositionally biased region" description="Basic and acidic residues" evidence="1">
    <location>
        <begin position="170"/>
        <end position="195"/>
    </location>
</feature>
<feature type="compositionally biased region" description="Polar residues" evidence="1">
    <location>
        <begin position="132"/>
        <end position="143"/>
    </location>
</feature>
<dbReference type="RefSeq" id="WP_225238698.1">
    <property type="nucleotide sequence ID" value="NZ_JAHYBX010000003.1"/>
</dbReference>